<reference evidence="6" key="2">
    <citation type="submission" date="2020-11" db="EMBL/GenBank/DDBJ databases">
        <authorList>
            <person name="McCartney M.A."/>
            <person name="Auch B."/>
            <person name="Kono T."/>
            <person name="Mallez S."/>
            <person name="Becker A."/>
            <person name="Gohl D.M."/>
            <person name="Silverstein K.A.T."/>
            <person name="Koren S."/>
            <person name="Bechman K.B."/>
            <person name="Herman A."/>
            <person name="Abrahante J.E."/>
            <person name="Garbe J."/>
        </authorList>
    </citation>
    <scope>NUCLEOTIDE SEQUENCE</scope>
    <source>
        <strain evidence="6">Duluth1</strain>
        <tissue evidence="6">Whole animal</tissue>
    </source>
</reference>
<comment type="caution">
    <text evidence="6">The sequence shown here is derived from an EMBL/GenBank/DDBJ whole genome shotgun (WGS) entry which is preliminary data.</text>
</comment>
<evidence type="ECO:0000256" key="3">
    <source>
        <dbReference type="ARBA" id="ARBA00022989"/>
    </source>
</evidence>
<dbReference type="Proteomes" id="UP000828390">
    <property type="component" value="Unassembled WGS sequence"/>
</dbReference>
<dbReference type="InterPro" id="IPR008952">
    <property type="entry name" value="Tetraspanin_EC2_sf"/>
</dbReference>
<feature type="transmembrane region" description="Helical" evidence="5">
    <location>
        <begin position="188"/>
        <end position="215"/>
    </location>
</feature>
<dbReference type="Pfam" id="PF00335">
    <property type="entry name" value="Tetraspanin"/>
    <property type="match status" value="2"/>
</dbReference>
<dbReference type="EMBL" id="JAIWYP010000008">
    <property type="protein sequence ID" value="KAH3781320.1"/>
    <property type="molecule type" value="Genomic_DNA"/>
</dbReference>
<accession>A0A9D4ENP3</accession>
<proteinExistence type="predicted"/>
<keyword evidence="4 5" id="KW-0472">Membrane</keyword>
<name>A0A9D4ENP3_DREPO</name>
<keyword evidence="3 5" id="KW-1133">Transmembrane helix</keyword>
<keyword evidence="2 5" id="KW-0812">Transmembrane</keyword>
<dbReference type="GO" id="GO:0016020">
    <property type="term" value="C:membrane"/>
    <property type="evidence" value="ECO:0007669"/>
    <property type="project" value="UniProtKB-SubCell"/>
</dbReference>
<evidence type="ECO:0000313" key="7">
    <source>
        <dbReference type="Proteomes" id="UP000828390"/>
    </source>
</evidence>
<dbReference type="SUPFAM" id="SSF48652">
    <property type="entry name" value="Tetraspanin"/>
    <property type="match status" value="1"/>
</dbReference>
<protein>
    <recommendedName>
        <fullName evidence="8">Tetraspanin</fullName>
    </recommendedName>
</protein>
<feature type="transmembrane region" description="Helical" evidence="5">
    <location>
        <begin position="12"/>
        <end position="35"/>
    </location>
</feature>
<evidence type="ECO:0000313" key="6">
    <source>
        <dbReference type="EMBL" id="KAH3781320.1"/>
    </source>
</evidence>
<dbReference type="AlphaFoldDB" id="A0A9D4ENP3"/>
<keyword evidence="7" id="KW-1185">Reference proteome</keyword>
<sequence length="221" mass="23263">MGLNLGGKCGMFFLITINGIFLALGIALLVIGIILKVDAKVINDSKVISTLNEVSFNGLKFGNLANSLPIIFIVLGVVILVISGLGMFGACCKNRCMLVMIESEAKSLLKKGMNNYAGVSSTSEVSNGWDLIFIGFDCCGVEAVNAGTATQDNYKTTTDVACTASFTGAQTKGCYDAIKDFILKYQTAAIAIGISLLVIELISIVFAFVLCIAISKSGEIV</sequence>
<evidence type="ECO:0000256" key="1">
    <source>
        <dbReference type="ARBA" id="ARBA00004141"/>
    </source>
</evidence>
<gene>
    <name evidence="6" type="ORF">DPMN_159147</name>
</gene>
<comment type="subcellular location">
    <subcellularLocation>
        <location evidence="1">Membrane</location>
        <topology evidence="1">Multi-pass membrane protein</topology>
    </subcellularLocation>
</comment>
<dbReference type="InterPro" id="IPR018499">
    <property type="entry name" value="Tetraspanin/Peripherin"/>
</dbReference>
<organism evidence="6 7">
    <name type="scientific">Dreissena polymorpha</name>
    <name type="common">Zebra mussel</name>
    <name type="synonym">Mytilus polymorpha</name>
    <dbReference type="NCBI Taxonomy" id="45954"/>
    <lineage>
        <taxon>Eukaryota</taxon>
        <taxon>Metazoa</taxon>
        <taxon>Spiralia</taxon>
        <taxon>Lophotrochozoa</taxon>
        <taxon>Mollusca</taxon>
        <taxon>Bivalvia</taxon>
        <taxon>Autobranchia</taxon>
        <taxon>Heteroconchia</taxon>
        <taxon>Euheterodonta</taxon>
        <taxon>Imparidentia</taxon>
        <taxon>Neoheterodontei</taxon>
        <taxon>Myida</taxon>
        <taxon>Dreissenoidea</taxon>
        <taxon>Dreissenidae</taxon>
        <taxon>Dreissena</taxon>
    </lineage>
</organism>
<evidence type="ECO:0000256" key="5">
    <source>
        <dbReference type="SAM" id="Phobius"/>
    </source>
</evidence>
<dbReference type="Gene3D" id="1.10.1450.10">
    <property type="entry name" value="Tetraspanin"/>
    <property type="match status" value="1"/>
</dbReference>
<evidence type="ECO:0000256" key="4">
    <source>
        <dbReference type="ARBA" id="ARBA00023136"/>
    </source>
</evidence>
<reference evidence="6" key="1">
    <citation type="journal article" date="2019" name="bioRxiv">
        <title>The Genome of the Zebra Mussel, Dreissena polymorpha: A Resource for Invasive Species Research.</title>
        <authorList>
            <person name="McCartney M.A."/>
            <person name="Auch B."/>
            <person name="Kono T."/>
            <person name="Mallez S."/>
            <person name="Zhang Y."/>
            <person name="Obille A."/>
            <person name="Becker A."/>
            <person name="Abrahante J.E."/>
            <person name="Garbe J."/>
            <person name="Badalamenti J.P."/>
            <person name="Herman A."/>
            <person name="Mangelson H."/>
            <person name="Liachko I."/>
            <person name="Sullivan S."/>
            <person name="Sone E.D."/>
            <person name="Koren S."/>
            <person name="Silverstein K.A.T."/>
            <person name="Beckman K.B."/>
            <person name="Gohl D.M."/>
        </authorList>
    </citation>
    <scope>NUCLEOTIDE SEQUENCE</scope>
    <source>
        <strain evidence="6">Duluth1</strain>
        <tissue evidence="6">Whole animal</tissue>
    </source>
</reference>
<feature type="transmembrane region" description="Helical" evidence="5">
    <location>
        <begin position="70"/>
        <end position="91"/>
    </location>
</feature>
<evidence type="ECO:0008006" key="8">
    <source>
        <dbReference type="Google" id="ProtNLM"/>
    </source>
</evidence>
<evidence type="ECO:0000256" key="2">
    <source>
        <dbReference type="ARBA" id="ARBA00022692"/>
    </source>
</evidence>
<dbReference type="PRINTS" id="PR00259">
    <property type="entry name" value="TMFOUR"/>
</dbReference>